<name>A0A6J6ZJ25_9ZZZZ</name>
<dbReference type="SMART" id="SM00474">
    <property type="entry name" value="35EXOc"/>
    <property type="match status" value="1"/>
</dbReference>
<dbReference type="GO" id="GO:0000166">
    <property type="term" value="F:nucleotide binding"/>
    <property type="evidence" value="ECO:0007669"/>
    <property type="project" value="InterPro"/>
</dbReference>
<dbReference type="Pfam" id="PF00570">
    <property type="entry name" value="HRDC"/>
    <property type="match status" value="1"/>
</dbReference>
<proteinExistence type="predicted"/>
<feature type="domain" description="HRDC" evidence="1">
    <location>
        <begin position="207"/>
        <end position="288"/>
    </location>
</feature>
<dbReference type="InterPro" id="IPR002121">
    <property type="entry name" value="HRDC_dom"/>
</dbReference>
<dbReference type="InterPro" id="IPR002562">
    <property type="entry name" value="3'-5'_exonuclease_dom"/>
</dbReference>
<dbReference type="InterPro" id="IPR036397">
    <property type="entry name" value="RNaseH_sf"/>
</dbReference>
<reference evidence="2" key="1">
    <citation type="submission" date="2020-05" db="EMBL/GenBank/DDBJ databases">
        <authorList>
            <person name="Chiriac C."/>
            <person name="Salcher M."/>
            <person name="Ghai R."/>
            <person name="Kavagutti S V."/>
        </authorList>
    </citation>
    <scope>NUCLEOTIDE SEQUENCE</scope>
</reference>
<organism evidence="2">
    <name type="scientific">freshwater metagenome</name>
    <dbReference type="NCBI Taxonomy" id="449393"/>
    <lineage>
        <taxon>unclassified sequences</taxon>
        <taxon>metagenomes</taxon>
        <taxon>ecological metagenomes</taxon>
    </lineage>
</organism>
<dbReference type="PROSITE" id="PS50967">
    <property type="entry name" value="HRDC"/>
    <property type="match status" value="1"/>
</dbReference>
<dbReference type="PANTHER" id="PTHR47649:SF1">
    <property type="entry name" value="RIBONUCLEASE D"/>
    <property type="match status" value="1"/>
</dbReference>
<dbReference type="GO" id="GO:0008408">
    <property type="term" value="F:3'-5' exonuclease activity"/>
    <property type="evidence" value="ECO:0007669"/>
    <property type="project" value="InterPro"/>
</dbReference>
<sequence length="383" mass="42312">MTAVWIAEQAAFEELITKVSLEERYALDTEFHRERTYFPRLALIQIAWSGGVALIDPIAVDMSAFVPLMESDALAVLHAAQQDLDVLQTACRAVPKRLFDTQLAAGFLGYSTPSLSSLLASELKVQVAKGDRLTDWLQRPLTQEQRDYAASDVDHLLELHDRITAQLVELGRLEWALQACEELRCRPVGPTEPTDAWLRIKDAKILKAKSRGVARAVAAWRERRAANSDIPVRQVLPDLAILGVAQRAPRTIPELMSCRGVEERHTRGKLGEEILAAVASGREDEPDMPTGDGEELSRSLRPAVTLVSAWIGELSRQRKIDPTLLATRSDLVALLRGDEEARLTQGWRAEFIGDDLRRLVAGHAALSFDGKGGLRLIDLGDAP</sequence>
<dbReference type="Pfam" id="PF01612">
    <property type="entry name" value="DNA_pol_A_exo1"/>
    <property type="match status" value="1"/>
</dbReference>
<dbReference type="InterPro" id="IPR012337">
    <property type="entry name" value="RNaseH-like_sf"/>
</dbReference>
<protein>
    <submittedName>
        <fullName evidence="2">Unannotated protein</fullName>
    </submittedName>
</protein>
<evidence type="ECO:0000259" key="1">
    <source>
        <dbReference type="PROSITE" id="PS50967"/>
    </source>
</evidence>
<dbReference type="CDD" id="cd06142">
    <property type="entry name" value="RNaseD_exo"/>
    <property type="match status" value="1"/>
</dbReference>
<dbReference type="SUPFAM" id="SSF53098">
    <property type="entry name" value="Ribonuclease H-like"/>
    <property type="match status" value="1"/>
</dbReference>
<evidence type="ECO:0000313" key="2">
    <source>
        <dbReference type="EMBL" id="CAB4821640.1"/>
    </source>
</evidence>
<dbReference type="InterPro" id="IPR010997">
    <property type="entry name" value="HRDC-like_sf"/>
</dbReference>
<dbReference type="GO" id="GO:0003676">
    <property type="term" value="F:nucleic acid binding"/>
    <property type="evidence" value="ECO:0007669"/>
    <property type="project" value="InterPro"/>
</dbReference>
<gene>
    <name evidence="2" type="ORF">UFOPK3001_02220</name>
</gene>
<dbReference type="InterPro" id="IPR044876">
    <property type="entry name" value="HRDC_dom_sf"/>
</dbReference>
<accession>A0A6J6ZJ25</accession>
<dbReference type="Gene3D" id="1.10.150.80">
    <property type="entry name" value="HRDC domain"/>
    <property type="match status" value="1"/>
</dbReference>
<dbReference type="SUPFAM" id="SSF47819">
    <property type="entry name" value="HRDC-like"/>
    <property type="match status" value="2"/>
</dbReference>
<dbReference type="PANTHER" id="PTHR47649">
    <property type="entry name" value="RIBONUCLEASE D"/>
    <property type="match status" value="1"/>
</dbReference>
<dbReference type="InterPro" id="IPR051086">
    <property type="entry name" value="RNase_D-like"/>
</dbReference>
<dbReference type="EMBL" id="CAFAAJ010000195">
    <property type="protein sequence ID" value="CAB4821640.1"/>
    <property type="molecule type" value="Genomic_DNA"/>
</dbReference>
<dbReference type="AlphaFoldDB" id="A0A6J6ZJ25"/>
<dbReference type="GO" id="GO:0006139">
    <property type="term" value="P:nucleobase-containing compound metabolic process"/>
    <property type="evidence" value="ECO:0007669"/>
    <property type="project" value="InterPro"/>
</dbReference>
<dbReference type="Gene3D" id="3.30.420.10">
    <property type="entry name" value="Ribonuclease H-like superfamily/Ribonuclease H"/>
    <property type="match status" value="1"/>
</dbReference>